<feature type="transmembrane region" description="Helical" evidence="1">
    <location>
        <begin position="73"/>
        <end position="91"/>
    </location>
</feature>
<keyword evidence="1" id="KW-0472">Membrane</keyword>
<evidence type="ECO:0000313" key="2">
    <source>
        <dbReference type="EMBL" id="PIQ87433.1"/>
    </source>
</evidence>
<organism evidence="2 3">
    <name type="scientific">Candidatus Abzuiibacterium crystallinum</name>
    <dbReference type="NCBI Taxonomy" id="1974748"/>
    <lineage>
        <taxon>Bacteria</taxon>
        <taxon>Pseudomonadati</taxon>
        <taxon>Candidatus Omnitrophota</taxon>
        <taxon>Candidatus Abzuiibacterium</taxon>
    </lineage>
</organism>
<evidence type="ECO:0000256" key="1">
    <source>
        <dbReference type="SAM" id="Phobius"/>
    </source>
</evidence>
<feature type="transmembrane region" description="Helical" evidence="1">
    <location>
        <begin position="156"/>
        <end position="174"/>
    </location>
</feature>
<accession>A0A2H0LSM2</accession>
<dbReference type="AlphaFoldDB" id="A0A2H0LSM2"/>
<name>A0A2H0LSM2_9BACT</name>
<evidence type="ECO:0000313" key="3">
    <source>
        <dbReference type="Proteomes" id="UP000230859"/>
    </source>
</evidence>
<comment type="caution">
    <text evidence="2">The sequence shown here is derived from an EMBL/GenBank/DDBJ whole genome shotgun (WGS) entry which is preliminary data.</text>
</comment>
<evidence type="ECO:0008006" key="4">
    <source>
        <dbReference type="Google" id="ProtNLM"/>
    </source>
</evidence>
<dbReference type="EMBL" id="PCVY01000008">
    <property type="protein sequence ID" value="PIQ87433.1"/>
    <property type="molecule type" value="Genomic_DNA"/>
</dbReference>
<keyword evidence="1" id="KW-1133">Transmembrane helix</keyword>
<keyword evidence="1" id="KW-0812">Transmembrane</keyword>
<protein>
    <recommendedName>
        <fullName evidence="4">VanZ-like domain-containing protein</fullName>
    </recommendedName>
</protein>
<dbReference type="Proteomes" id="UP000230859">
    <property type="component" value="Unassembled WGS sequence"/>
</dbReference>
<proteinExistence type="predicted"/>
<gene>
    <name evidence="2" type="ORF">COV74_00745</name>
</gene>
<feature type="transmembrane region" description="Helical" evidence="1">
    <location>
        <begin position="46"/>
        <end position="66"/>
    </location>
</feature>
<sequence length="185" mass="21138">MPGKPFTPSLRTYRSILTVYLLIILFTLPFTRSWMNQIDRLITESVFVEIALAVFFVCFLLTLSIAPSMKRRTFFFFVFLSLTTYFMMRGIKIPIERVHLAEYGVLFFLLLKALPPQSIQRTVLSAFVMACGVGFLEECLQGLFPDRFFSWRDVSLNVAGSAAGVIYFGLYRTLNIKRSSAANLP</sequence>
<dbReference type="NCBIfam" id="NF037970">
    <property type="entry name" value="vanZ_1"/>
    <property type="match status" value="1"/>
</dbReference>
<reference evidence="2 3" key="1">
    <citation type="submission" date="2017-09" db="EMBL/GenBank/DDBJ databases">
        <title>Depth-based differentiation of microbial function through sediment-hosted aquifers and enrichment of novel symbionts in the deep terrestrial subsurface.</title>
        <authorList>
            <person name="Probst A.J."/>
            <person name="Ladd B."/>
            <person name="Jarett J.K."/>
            <person name="Geller-Mcgrath D.E."/>
            <person name="Sieber C.M."/>
            <person name="Emerson J.B."/>
            <person name="Anantharaman K."/>
            <person name="Thomas B.C."/>
            <person name="Malmstrom R."/>
            <person name="Stieglmeier M."/>
            <person name="Klingl A."/>
            <person name="Woyke T."/>
            <person name="Ryan C.M."/>
            <person name="Banfield J.F."/>
        </authorList>
    </citation>
    <scope>NUCLEOTIDE SEQUENCE [LARGE SCALE GENOMIC DNA]</scope>
    <source>
        <strain evidence="2">CG11_big_fil_rev_8_21_14_0_20_45_26</strain>
    </source>
</reference>
<feature type="transmembrane region" description="Helical" evidence="1">
    <location>
        <begin position="12"/>
        <end position="34"/>
    </location>
</feature>